<evidence type="ECO:0000313" key="1">
    <source>
        <dbReference type="EMBL" id="EAL71220.1"/>
    </source>
</evidence>
<name>Q86JK9_DICDI</name>
<proteinExistence type="predicted"/>
<sequence>MGILPSETLDKKYRKQLIKSISSNNSIHRLLYFIENDKELIQLHPCEIIEKFFNCHGLTFSNIILNHPNYSQDFKLLILISSIMFIIFSSFSYSCGSSGSSITTSRDYIIKLNQLKFDQSIIFDNDLIDESIDKVTETKKRYLRGVFINYFENSLPTFSKNNNLIIISRLILIKIKNVIQKNSIDVIDNNNNNNNLIFSF</sequence>
<dbReference type="GeneID" id="8618383"/>
<dbReference type="HOGENOM" id="CLU_1368431_0_0_1"/>
<protein>
    <submittedName>
        <fullName evidence="1">Uncharacterized protein</fullName>
    </submittedName>
</protein>
<accession>Q86JK9</accession>
<evidence type="ECO:0000313" key="2">
    <source>
        <dbReference type="Proteomes" id="UP000002195"/>
    </source>
</evidence>
<dbReference type="PaxDb" id="44689-DDB0168725"/>
<keyword evidence="2" id="KW-1185">Reference proteome</keyword>
<gene>
    <name evidence="1" type="ORF">DDB_G0272136</name>
</gene>
<comment type="caution">
    <text evidence="1">The sequence shown here is derived from an EMBL/GenBank/DDBJ whole genome shotgun (WGS) entry which is preliminary data.</text>
</comment>
<dbReference type="Proteomes" id="UP000002195">
    <property type="component" value="Unassembled WGS sequence"/>
</dbReference>
<reference evidence="1 2" key="1">
    <citation type="journal article" date="2005" name="Nature">
        <title>The genome of the social amoeba Dictyostelium discoideum.</title>
        <authorList>
            <consortium name="The Dictyostelium discoideum Sequencing Consortium"/>
            <person name="Eichinger L."/>
            <person name="Pachebat J.A."/>
            <person name="Glockner G."/>
            <person name="Rajandream M.A."/>
            <person name="Sucgang R."/>
            <person name="Berriman M."/>
            <person name="Song J."/>
            <person name="Olsen R."/>
            <person name="Szafranski K."/>
            <person name="Xu Q."/>
            <person name="Tunggal B."/>
            <person name="Kummerfeld S."/>
            <person name="Madera M."/>
            <person name="Konfortov B.A."/>
            <person name="Rivero F."/>
            <person name="Bankier A.T."/>
            <person name="Lehmann R."/>
            <person name="Hamlin N."/>
            <person name="Davies R."/>
            <person name="Gaudet P."/>
            <person name="Fey P."/>
            <person name="Pilcher K."/>
            <person name="Chen G."/>
            <person name="Saunders D."/>
            <person name="Sodergren E."/>
            <person name="Davis P."/>
            <person name="Kerhornou A."/>
            <person name="Nie X."/>
            <person name="Hall N."/>
            <person name="Anjard C."/>
            <person name="Hemphill L."/>
            <person name="Bason N."/>
            <person name="Farbrother P."/>
            <person name="Desany B."/>
            <person name="Just E."/>
            <person name="Morio T."/>
            <person name="Rost R."/>
            <person name="Churcher C."/>
            <person name="Cooper J."/>
            <person name="Haydock S."/>
            <person name="van Driessche N."/>
            <person name="Cronin A."/>
            <person name="Goodhead I."/>
            <person name="Muzny D."/>
            <person name="Mourier T."/>
            <person name="Pain A."/>
            <person name="Lu M."/>
            <person name="Harper D."/>
            <person name="Lindsay R."/>
            <person name="Hauser H."/>
            <person name="James K."/>
            <person name="Quiles M."/>
            <person name="Madan Babu M."/>
            <person name="Saito T."/>
            <person name="Buchrieser C."/>
            <person name="Wardroper A."/>
            <person name="Felder M."/>
            <person name="Thangavelu M."/>
            <person name="Johnson D."/>
            <person name="Knights A."/>
            <person name="Loulseged H."/>
            <person name="Mungall K."/>
            <person name="Oliver K."/>
            <person name="Price C."/>
            <person name="Quail M.A."/>
            <person name="Urushihara H."/>
            <person name="Hernandez J."/>
            <person name="Rabbinowitsch E."/>
            <person name="Steffen D."/>
            <person name="Sanders M."/>
            <person name="Ma J."/>
            <person name="Kohara Y."/>
            <person name="Sharp S."/>
            <person name="Simmonds M."/>
            <person name="Spiegler S."/>
            <person name="Tivey A."/>
            <person name="Sugano S."/>
            <person name="White B."/>
            <person name="Walker D."/>
            <person name="Woodward J."/>
            <person name="Winckler T."/>
            <person name="Tanaka Y."/>
            <person name="Shaulsky G."/>
            <person name="Schleicher M."/>
            <person name="Weinstock G."/>
            <person name="Rosenthal A."/>
            <person name="Cox E.C."/>
            <person name="Chisholm R.L."/>
            <person name="Gibbs R."/>
            <person name="Loomis W.F."/>
            <person name="Platzer M."/>
            <person name="Kay R.R."/>
            <person name="Williams J."/>
            <person name="Dear P.H."/>
            <person name="Noegel A.A."/>
            <person name="Barrell B."/>
            <person name="Kuspa A."/>
        </authorList>
    </citation>
    <scope>NUCLEOTIDE SEQUENCE [LARGE SCALE GENOMIC DNA]</scope>
    <source>
        <strain evidence="1 2">AX4</strain>
    </source>
</reference>
<organism evidence="1 2">
    <name type="scientific">Dictyostelium discoideum</name>
    <name type="common">Social amoeba</name>
    <dbReference type="NCBI Taxonomy" id="44689"/>
    <lineage>
        <taxon>Eukaryota</taxon>
        <taxon>Amoebozoa</taxon>
        <taxon>Evosea</taxon>
        <taxon>Eumycetozoa</taxon>
        <taxon>Dictyostelia</taxon>
        <taxon>Dictyosteliales</taxon>
        <taxon>Dictyosteliaceae</taxon>
        <taxon>Dictyostelium</taxon>
    </lineage>
</organism>
<dbReference type="dictyBase" id="DDB_G0272134"/>
<dbReference type="RefSeq" id="XP_645210.1">
    <property type="nucleotide sequence ID" value="XM_640118.1"/>
</dbReference>
<dbReference type="KEGG" id="ddi:DDB_G0272136"/>
<dbReference type="VEuPathDB" id="AmoebaDB:DDB_G0272136"/>
<dbReference type="AlphaFoldDB" id="Q86JK9"/>
<dbReference type="InParanoid" id="Q86JK9"/>
<accession>Q559X4</accession>
<dbReference type="EMBL" id="AAFI02000008">
    <property type="protein sequence ID" value="EAL71220.1"/>
    <property type="molecule type" value="Genomic_DNA"/>
</dbReference>